<organism evidence="5 6">
    <name type="scientific">Tritonibacter mobilis F1926</name>
    <dbReference type="NCBI Taxonomy" id="1265309"/>
    <lineage>
        <taxon>Bacteria</taxon>
        <taxon>Pseudomonadati</taxon>
        <taxon>Pseudomonadota</taxon>
        <taxon>Alphaproteobacteria</taxon>
        <taxon>Rhodobacterales</taxon>
        <taxon>Paracoccaceae</taxon>
        <taxon>Tritonibacter</taxon>
    </lineage>
</organism>
<dbReference type="InterPro" id="IPR036388">
    <property type="entry name" value="WH-like_DNA-bd_sf"/>
</dbReference>
<dbReference type="GO" id="GO:0003700">
    <property type="term" value="F:DNA-binding transcription factor activity"/>
    <property type="evidence" value="ECO:0007669"/>
    <property type="project" value="InterPro"/>
</dbReference>
<dbReference type="InterPro" id="IPR036390">
    <property type="entry name" value="WH_DNA-bd_sf"/>
</dbReference>
<evidence type="ECO:0000256" key="1">
    <source>
        <dbReference type="ARBA" id="ARBA00023015"/>
    </source>
</evidence>
<protein>
    <submittedName>
        <fullName evidence="5">MarR family transcriptional regulator</fullName>
    </submittedName>
</protein>
<dbReference type="InterPro" id="IPR023187">
    <property type="entry name" value="Tscrpt_reg_MarR-type_CS"/>
</dbReference>
<dbReference type="EMBL" id="CP015230">
    <property type="protein sequence ID" value="ANP40284.1"/>
    <property type="molecule type" value="Genomic_DNA"/>
</dbReference>
<name>A0A1B1A104_9RHOB</name>
<dbReference type="SUPFAM" id="SSF46785">
    <property type="entry name" value="Winged helix' DNA-binding domain"/>
    <property type="match status" value="1"/>
</dbReference>
<dbReference type="InterPro" id="IPR039422">
    <property type="entry name" value="MarR/SlyA-like"/>
</dbReference>
<gene>
    <name evidence="5" type="ORF">K529_005850</name>
</gene>
<evidence type="ECO:0000256" key="3">
    <source>
        <dbReference type="ARBA" id="ARBA00023163"/>
    </source>
</evidence>
<evidence type="ECO:0000259" key="4">
    <source>
        <dbReference type="PROSITE" id="PS50995"/>
    </source>
</evidence>
<dbReference type="PROSITE" id="PS01117">
    <property type="entry name" value="HTH_MARR_1"/>
    <property type="match status" value="1"/>
</dbReference>
<evidence type="ECO:0000256" key="2">
    <source>
        <dbReference type="ARBA" id="ARBA00023125"/>
    </source>
</evidence>
<dbReference type="PRINTS" id="PR00598">
    <property type="entry name" value="HTHMARR"/>
</dbReference>
<proteinExistence type="predicted"/>
<dbReference type="Gene3D" id="1.10.10.10">
    <property type="entry name" value="Winged helix-like DNA-binding domain superfamily/Winged helix DNA-binding domain"/>
    <property type="match status" value="1"/>
</dbReference>
<keyword evidence="2" id="KW-0238">DNA-binding</keyword>
<feature type="domain" description="HTH marR-type" evidence="4">
    <location>
        <begin position="12"/>
        <end position="143"/>
    </location>
</feature>
<evidence type="ECO:0000313" key="6">
    <source>
        <dbReference type="Proteomes" id="UP000013243"/>
    </source>
</evidence>
<dbReference type="PROSITE" id="PS50995">
    <property type="entry name" value="HTH_MARR_2"/>
    <property type="match status" value="1"/>
</dbReference>
<dbReference type="KEGG" id="rmb:K529_005850"/>
<dbReference type="InterPro" id="IPR000835">
    <property type="entry name" value="HTH_MarR-typ"/>
</dbReference>
<dbReference type="SMART" id="SM00347">
    <property type="entry name" value="HTH_MARR"/>
    <property type="match status" value="1"/>
</dbReference>
<keyword evidence="3" id="KW-0804">Transcription</keyword>
<dbReference type="PANTHER" id="PTHR33164">
    <property type="entry name" value="TRANSCRIPTIONAL REGULATOR, MARR FAMILY"/>
    <property type="match status" value="1"/>
</dbReference>
<dbReference type="GeneID" id="28249336"/>
<dbReference type="GO" id="GO:0003677">
    <property type="term" value="F:DNA binding"/>
    <property type="evidence" value="ECO:0007669"/>
    <property type="project" value="UniProtKB-KW"/>
</dbReference>
<dbReference type="Pfam" id="PF12802">
    <property type="entry name" value="MarR_2"/>
    <property type="match status" value="1"/>
</dbReference>
<dbReference type="GO" id="GO:0006950">
    <property type="term" value="P:response to stress"/>
    <property type="evidence" value="ECO:0007669"/>
    <property type="project" value="TreeGrafter"/>
</dbReference>
<dbReference type="RefSeq" id="WP_005619475.1">
    <property type="nucleotide sequence ID" value="NZ_CP015230.1"/>
</dbReference>
<keyword evidence="1" id="KW-0805">Transcription regulation</keyword>
<reference evidence="5 6" key="1">
    <citation type="journal article" date="2016" name="ISME J.">
        <title>Global occurrence and heterogeneity of the Roseobacter-clade species Ruegeria mobilis.</title>
        <authorList>
            <person name="Sonnenschein E."/>
            <person name="Gram L."/>
        </authorList>
    </citation>
    <scope>NUCLEOTIDE SEQUENCE [LARGE SCALE GENOMIC DNA]</scope>
    <source>
        <strain evidence="5 6">F1926</strain>
    </source>
</reference>
<dbReference type="PANTHER" id="PTHR33164:SF95">
    <property type="entry name" value="TRANSCRIPTIONAL REGULATOR"/>
    <property type="match status" value="1"/>
</dbReference>
<dbReference type="AlphaFoldDB" id="A0A1B1A104"/>
<evidence type="ECO:0000313" key="5">
    <source>
        <dbReference type="EMBL" id="ANP40284.1"/>
    </source>
</evidence>
<sequence>MSDTELEIDTQPATLIRRLNQIAVARFASVMAAAQLDLTPVQYAALSALTEHPGVDQATLATLVGYDRATLGKVVERLEAKSLLVREVDPRDRRARCLRITQEGDWLVSKAQPLVSALQPQILNGLNAAEREELIYLLKKVTRAQATTAQGAHPVR</sequence>
<dbReference type="OrthoDB" id="7349109at2"/>
<dbReference type="Proteomes" id="UP000013243">
    <property type="component" value="Chromosome"/>
</dbReference>
<accession>A0A1B1A104</accession>